<dbReference type="Pfam" id="PF00400">
    <property type="entry name" value="WD40"/>
    <property type="match status" value="3"/>
</dbReference>
<dbReference type="Gene3D" id="2.130.10.10">
    <property type="entry name" value="YVTN repeat-like/Quinoprotein amine dehydrogenase"/>
    <property type="match status" value="1"/>
</dbReference>
<feature type="repeat" description="WD" evidence="3">
    <location>
        <begin position="31"/>
        <end position="72"/>
    </location>
</feature>
<dbReference type="CDD" id="cd00200">
    <property type="entry name" value="WD40"/>
    <property type="match status" value="1"/>
</dbReference>
<dbReference type="InterPro" id="IPR020472">
    <property type="entry name" value="WD40_PAC1"/>
</dbReference>
<dbReference type="InterPro" id="IPR019775">
    <property type="entry name" value="WD40_repeat_CS"/>
</dbReference>
<keyword evidence="1 3" id="KW-0853">WD repeat</keyword>
<proteinExistence type="predicted"/>
<dbReference type="PROSITE" id="PS50082">
    <property type="entry name" value="WD_REPEATS_2"/>
    <property type="match status" value="2"/>
</dbReference>
<dbReference type="Proteomes" id="UP001526143">
    <property type="component" value="Unassembled WGS sequence"/>
</dbReference>
<dbReference type="SUPFAM" id="SSF50978">
    <property type="entry name" value="WD40 repeat-like"/>
    <property type="match status" value="1"/>
</dbReference>
<dbReference type="PROSITE" id="PS00678">
    <property type="entry name" value="WD_REPEATS_1"/>
    <property type="match status" value="2"/>
</dbReference>
<keyword evidence="5" id="KW-1185">Reference proteome</keyword>
<organism evidence="4 5">
    <name type="scientific">Plectonema radiosum NIES-515</name>
    <dbReference type="NCBI Taxonomy" id="2986073"/>
    <lineage>
        <taxon>Bacteria</taxon>
        <taxon>Bacillati</taxon>
        <taxon>Cyanobacteriota</taxon>
        <taxon>Cyanophyceae</taxon>
        <taxon>Oscillatoriophycideae</taxon>
        <taxon>Oscillatoriales</taxon>
        <taxon>Microcoleaceae</taxon>
        <taxon>Plectonema</taxon>
    </lineage>
</organism>
<evidence type="ECO:0000256" key="1">
    <source>
        <dbReference type="ARBA" id="ARBA00022574"/>
    </source>
</evidence>
<dbReference type="EMBL" id="JAOWRF010000267">
    <property type="protein sequence ID" value="MCV3215539.1"/>
    <property type="molecule type" value="Genomic_DNA"/>
</dbReference>
<keyword evidence="2" id="KW-0677">Repeat</keyword>
<protein>
    <submittedName>
        <fullName evidence="4">WD40 repeat domain-containing protein</fullName>
    </submittedName>
</protein>
<sequence>MEYRPSSKSTQAGDKTLKLWEVTTGTCLRTFEGHEGYVNSVCLSADNCFALSGSGDRTLKLWEVATGICLRTFEGHEGFVTSVCLSADGRFALSGSAERIRRAGGEGNTLKLWDVATGNCLRTFEGHKSWVDSVCLSANLYFALSGSADGTVKLWELSTQRCLRTFEGKKGSRTSVYLNAGNYFAIFASNGDNPERWSIGHLNNFFRAPFKLSQVITTEAALLSNKVYEQELQQAQIALKQGNGSSSFKAYSGSAIATRIQPKNGSCKYLDKFVCSLTSQRIKRILWKHIYFLRHKKFKHSCTTKAKGGSTGI</sequence>
<name>A0ABT3B2F1_9CYAN</name>
<evidence type="ECO:0000313" key="5">
    <source>
        <dbReference type="Proteomes" id="UP001526143"/>
    </source>
</evidence>
<evidence type="ECO:0000256" key="2">
    <source>
        <dbReference type="ARBA" id="ARBA00022737"/>
    </source>
</evidence>
<dbReference type="PROSITE" id="PS50231">
    <property type="entry name" value="RICIN_B_LECTIN"/>
    <property type="match status" value="1"/>
</dbReference>
<dbReference type="InterPro" id="IPR036322">
    <property type="entry name" value="WD40_repeat_dom_sf"/>
</dbReference>
<dbReference type="InterPro" id="IPR001680">
    <property type="entry name" value="WD40_rpt"/>
</dbReference>
<dbReference type="InterPro" id="IPR015943">
    <property type="entry name" value="WD40/YVTN_repeat-like_dom_sf"/>
</dbReference>
<dbReference type="InterPro" id="IPR050349">
    <property type="entry name" value="WD_LIS1/nudF_dynein_reg"/>
</dbReference>
<feature type="repeat" description="WD" evidence="3">
    <location>
        <begin position="124"/>
        <end position="165"/>
    </location>
</feature>
<dbReference type="PANTHER" id="PTHR44129">
    <property type="entry name" value="WD REPEAT-CONTAINING PROTEIN POP1"/>
    <property type="match status" value="1"/>
</dbReference>
<comment type="caution">
    <text evidence="4">The sequence shown here is derived from an EMBL/GenBank/DDBJ whole genome shotgun (WGS) entry which is preliminary data.</text>
</comment>
<evidence type="ECO:0000256" key="3">
    <source>
        <dbReference type="PROSITE-ProRule" id="PRU00221"/>
    </source>
</evidence>
<gene>
    <name evidence="4" type="ORF">OGM63_18815</name>
</gene>
<evidence type="ECO:0000313" key="4">
    <source>
        <dbReference type="EMBL" id="MCV3215539.1"/>
    </source>
</evidence>
<accession>A0ABT3B2F1</accession>
<dbReference type="SMART" id="SM00320">
    <property type="entry name" value="WD40"/>
    <property type="match status" value="3"/>
</dbReference>
<reference evidence="4 5" key="1">
    <citation type="submission" date="2022-10" db="EMBL/GenBank/DDBJ databases">
        <title>Identification of biosynthetic pathway for the production of the potent trypsin inhibitor radiosumin.</title>
        <authorList>
            <person name="Fewer D.P."/>
            <person name="Delbaje E."/>
            <person name="Ouyang X."/>
            <person name="Agostino P.D."/>
            <person name="Wahlsten M."/>
            <person name="Jokela J."/>
            <person name="Permi P."/>
            <person name="Haapaniemi E."/>
            <person name="Koistinen H."/>
        </authorList>
    </citation>
    <scope>NUCLEOTIDE SEQUENCE [LARGE SCALE GENOMIC DNA]</scope>
    <source>
        <strain evidence="4 5">NIES-515</strain>
    </source>
</reference>
<dbReference type="PROSITE" id="PS50294">
    <property type="entry name" value="WD_REPEATS_REGION"/>
    <property type="match status" value="2"/>
</dbReference>
<dbReference type="PRINTS" id="PR00320">
    <property type="entry name" value="GPROTEINBRPT"/>
</dbReference>
<dbReference type="RefSeq" id="WP_263747185.1">
    <property type="nucleotide sequence ID" value="NZ_JAOWRF010000267.1"/>
</dbReference>